<dbReference type="EMBL" id="JAVDYB010000001">
    <property type="protein sequence ID" value="MDR7277491.1"/>
    <property type="molecule type" value="Genomic_DNA"/>
</dbReference>
<evidence type="ECO:0000256" key="1">
    <source>
        <dbReference type="SAM" id="Phobius"/>
    </source>
</evidence>
<reference evidence="2" key="1">
    <citation type="submission" date="2023-07" db="EMBL/GenBank/DDBJ databases">
        <title>Sequencing the genomes of 1000 actinobacteria strains.</title>
        <authorList>
            <person name="Klenk H.-P."/>
        </authorList>
    </citation>
    <scope>NUCLEOTIDE SEQUENCE</scope>
    <source>
        <strain evidence="2">DSM 44707</strain>
    </source>
</reference>
<feature type="transmembrane region" description="Helical" evidence="1">
    <location>
        <begin position="497"/>
        <end position="513"/>
    </location>
</feature>
<proteinExistence type="predicted"/>
<feature type="transmembrane region" description="Helical" evidence="1">
    <location>
        <begin position="457"/>
        <end position="476"/>
    </location>
</feature>
<feature type="transmembrane region" description="Helical" evidence="1">
    <location>
        <begin position="274"/>
        <end position="295"/>
    </location>
</feature>
<organism evidence="2 3">
    <name type="scientific">Catenuloplanes atrovinosus</name>
    <dbReference type="NCBI Taxonomy" id="137266"/>
    <lineage>
        <taxon>Bacteria</taxon>
        <taxon>Bacillati</taxon>
        <taxon>Actinomycetota</taxon>
        <taxon>Actinomycetes</taxon>
        <taxon>Micromonosporales</taxon>
        <taxon>Micromonosporaceae</taxon>
        <taxon>Catenuloplanes</taxon>
    </lineage>
</organism>
<evidence type="ECO:0000313" key="3">
    <source>
        <dbReference type="Proteomes" id="UP001183643"/>
    </source>
</evidence>
<feature type="transmembrane region" description="Helical" evidence="1">
    <location>
        <begin position="239"/>
        <end position="262"/>
    </location>
</feature>
<feature type="transmembrane region" description="Helical" evidence="1">
    <location>
        <begin position="427"/>
        <end position="445"/>
    </location>
</feature>
<feature type="transmembrane region" description="Helical" evidence="1">
    <location>
        <begin position="387"/>
        <end position="407"/>
    </location>
</feature>
<gene>
    <name evidence="2" type="ORF">J2S41_004269</name>
</gene>
<dbReference type="RefSeq" id="WP_310369830.1">
    <property type="nucleotide sequence ID" value="NZ_JAVDYB010000001.1"/>
</dbReference>
<accession>A0AAE3YTA4</accession>
<sequence length="1011" mass="103999">MRTFRSSSWLPWLALIVAGAAGIAMREASGLLARLQLAGAPAYGAGALNGWPGLPWEHREITEAITAWSARTAGTDLHGPALGWLYWYAALDALLFVPAYAVLLFAALRAVGYGRRPARWLVAPVAVADQGETLWTLVAVGGLDGPPDGAAATLLALFSLAKWTATALAAGAVLLRWLPADVGPPPPGRGDRVWRRHRIQLAAVATLFLALVAPLGGPLDQGPDIVRAWTDQGFSPVRVIGPLAGTLLLCVALWVAGRWALLDGTAPERRPGRSWFSLIAGAVLAAVFLILRFVAGLDMGLNLLAVALILIAVGGTSWLITRFFPSTWLLSVKDTVTDHPGDRWERVRYLGRCLSVAPLVALGLLLVRAFSGPVLLAHTGGIPAGTAWAWLLTGALLAVAGAPLAAWGIARLERGWIDATGVRRRVVVPDVAGIAVAVLGAAVAAGGMADPRATGEGLRVIGLVTTVLATLVIVFGRAQRAAEVRLPTPVFSRVNRTPVLTFSLVTLLLAAQFDAGRYHNVSVAGNGGAPPPAVAGSALDAAFRGWLDAAGGCAPAPVADGRPAVPLVLVAAPGGGARAAFWTAAALDNLTDEGLQGRGRGATACGDRAIFAISGVSGGSLGAAVWASSRGQDGAAGVPVSETPLAALLAAGFYRDLPHLLHGIDGAGPTRIADRARVLEYAWEQDNPALAADMMTVAPAGTGWRPLLLFNGTAVETGCRVVVAPIPAAVSGGQRGDELPSCRAAAGPPGGTDSGRFAIGALDARDYLADQPGGGDCIVPDGATLRLSTAALLSARFPYVTPTGGLVSCAAGGDVSKTFDVDGGYLENNGIALALDLWRGLEPLVAAHNRAAGPGAPVVVPMLVVLDSHYQRRGVPPASDQPTELLAPLTAYRAPHEAHDEPIMLQDALLELSGPPPGLNSGTLRVGDDPCGGSRVFRVAPDEQPGVEAPLGWVLSDAARRDLSAELDRQTASGARCATIPERAAGTLVPALEPGGMATVLQLLGGALTVR</sequence>
<keyword evidence="1" id="KW-0812">Transmembrane</keyword>
<keyword evidence="1" id="KW-1133">Transmembrane helix</keyword>
<evidence type="ECO:0000313" key="2">
    <source>
        <dbReference type="EMBL" id="MDR7277491.1"/>
    </source>
</evidence>
<feature type="transmembrane region" description="Helical" evidence="1">
    <location>
        <begin position="349"/>
        <end position="367"/>
    </location>
</feature>
<feature type="transmembrane region" description="Helical" evidence="1">
    <location>
        <begin position="85"/>
        <end position="108"/>
    </location>
</feature>
<dbReference type="AlphaFoldDB" id="A0AAE3YTA4"/>
<feature type="transmembrane region" description="Helical" evidence="1">
    <location>
        <begin position="199"/>
        <end position="219"/>
    </location>
</feature>
<feature type="transmembrane region" description="Helical" evidence="1">
    <location>
        <begin position="301"/>
        <end position="320"/>
    </location>
</feature>
<protein>
    <recommendedName>
        <fullName evidence="4">PNPLA domain-containing protein</fullName>
    </recommendedName>
</protein>
<keyword evidence="1" id="KW-0472">Membrane</keyword>
<keyword evidence="3" id="KW-1185">Reference proteome</keyword>
<dbReference type="Proteomes" id="UP001183643">
    <property type="component" value="Unassembled WGS sequence"/>
</dbReference>
<name>A0AAE3YTA4_9ACTN</name>
<comment type="caution">
    <text evidence="2">The sequence shown here is derived from an EMBL/GenBank/DDBJ whole genome shotgun (WGS) entry which is preliminary data.</text>
</comment>
<evidence type="ECO:0008006" key="4">
    <source>
        <dbReference type="Google" id="ProtNLM"/>
    </source>
</evidence>